<feature type="compositionally biased region" description="Polar residues" evidence="1">
    <location>
        <begin position="11"/>
        <end position="20"/>
    </location>
</feature>
<evidence type="ECO:0000313" key="3">
    <source>
        <dbReference type="EMBL" id="KAA5838382.1"/>
    </source>
</evidence>
<proteinExistence type="predicted"/>
<feature type="region of interest" description="Disordered" evidence="1">
    <location>
        <begin position="1"/>
        <end position="21"/>
    </location>
</feature>
<dbReference type="EMBL" id="VWPH01000001">
    <property type="protein sequence ID" value="KAA5838382.1"/>
    <property type="molecule type" value="Genomic_DNA"/>
</dbReference>
<dbReference type="AlphaFoldDB" id="A0A5M7C8L9"/>
<evidence type="ECO:0000259" key="2">
    <source>
        <dbReference type="Pfam" id="PF04149"/>
    </source>
</evidence>
<organism evidence="3 4">
    <name type="scientific">Saccharopolyspora hirsuta</name>
    <dbReference type="NCBI Taxonomy" id="1837"/>
    <lineage>
        <taxon>Bacteria</taxon>
        <taxon>Bacillati</taxon>
        <taxon>Actinomycetota</taxon>
        <taxon>Actinomycetes</taxon>
        <taxon>Pseudonocardiales</taxon>
        <taxon>Pseudonocardiaceae</taxon>
        <taxon>Saccharopolyspora</taxon>
    </lineage>
</organism>
<dbReference type="RefSeq" id="WP_150064888.1">
    <property type="nucleotide sequence ID" value="NZ_JBEPDJ010000017.1"/>
</dbReference>
<protein>
    <submittedName>
        <fullName evidence="3">DUF397 domain-containing protein</fullName>
    </submittedName>
</protein>
<reference evidence="3 4" key="1">
    <citation type="submission" date="2019-09" db="EMBL/GenBank/DDBJ databases">
        <title>Draft genome sequence of the thermophilic Saccharopolyspora hirsuta VKM Ac-666T.</title>
        <authorList>
            <person name="Lobastova T.G."/>
            <person name="Fokina V."/>
            <person name="Bragin E.Y."/>
            <person name="Shtratnikova V.Y."/>
            <person name="Starodumova I.P."/>
            <person name="Tarlachkov S.V."/>
            <person name="Donova M.V."/>
        </authorList>
    </citation>
    <scope>NUCLEOTIDE SEQUENCE [LARGE SCALE GENOMIC DNA]</scope>
    <source>
        <strain evidence="3 4">VKM Ac-666</strain>
    </source>
</reference>
<gene>
    <name evidence="3" type="ORF">F1721_02815</name>
</gene>
<keyword evidence="4" id="KW-1185">Reference proteome</keyword>
<name>A0A5M7C8L9_SACHI</name>
<feature type="domain" description="DUF397" evidence="2">
    <location>
        <begin position="9"/>
        <end position="61"/>
    </location>
</feature>
<accession>A0A5M7C8L9</accession>
<dbReference type="Pfam" id="PF04149">
    <property type="entry name" value="DUF397"/>
    <property type="match status" value="1"/>
</dbReference>
<dbReference type="OrthoDB" id="3430276at2"/>
<comment type="caution">
    <text evidence="3">The sequence shown here is derived from an EMBL/GenBank/DDBJ whole genome shotgun (WGS) entry which is preliminary data.</text>
</comment>
<evidence type="ECO:0000313" key="4">
    <source>
        <dbReference type="Proteomes" id="UP000323946"/>
    </source>
</evidence>
<dbReference type="Proteomes" id="UP000323946">
    <property type="component" value="Unassembled WGS sequence"/>
</dbReference>
<sequence>MARRRSDTGWFKSSRSTGGSDNCVEVRLLDSSVWVRDSKAPDDGVLSFESGAWSSFLSSLKG</sequence>
<dbReference type="InterPro" id="IPR007278">
    <property type="entry name" value="DUF397"/>
</dbReference>
<evidence type="ECO:0000256" key="1">
    <source>
        <dbReference type="SAM" id="MobiDB-lite"/>
    </source>
</evidence>